<protein>
    <submittedName>
        <fullName evidence="1">Sarcosine oxidase subunit delta</fullName>
        <ecNumber evidence="1">1.5.3.1</ecNumber>
    </submittedName>
</protein>
<sequence length="108" mass="12612">MLKIHCPYCGKRDEEEFSYGGPWNKPRPSNPLVLTDEEWADYLFTRDNTRGVALERWRHTFGCRQWFVCERDSVTHAISNVYRLNEVPVPATVPSDRLSAEVQKRVSV</sequence>
<reference evidence="1 2" key="1">
    <citation type="submission" date="2019-09" db="EMBL/GenBank/DDBJ databases">
        <authorList>
            <person name="Chandra G."/>
            <person name="Truman W A."/>
        </authorList>
    </citation>
    <scope>NUCLEOTIDE SEQUENCE [LARGE SCALE GENOMIC DNA]</scope>
    <source>
        <strain evidence="1">PS922</strain>
    </source>
</reference>
<keyword evidence="1" id="KW-0560">Oxidoreductase</keyword>
<dbReference type="AlphaFoldDB" id="A0A5E7SGG5"/>
<organism evidence="1 2">
    <name type="scientific">Pseudomonas fluorescens</name>
    <dbReference type="NCBI Taxonomy" id="294"/>
    <lineage>
        <taxon>Bacteria</taxon>
        <taxon>Pseudomonadati</taxon>
        <taxon>Pseudomonadota</taxon>
        <taxon>Gammaproteobacteria</taxon>
        <taxon>Pseudomonadales</taxon>
        <taxon>Pseudomonadaceae</taxon>
        <taxon>Pseudomonas</taxon>
    </lineage>
</organism>
<name>A0A5E7SGG5_PSEFL</name>
<dbReference type="GO" id="GO:0008115">
    <property type="term" value="F:sarcosine oxidase activity"/>
    <property type="evidence" value="ECO:0007669"/>
    <property type="project" value="UniProtKB-EC"/>
</dbReference>
<evidence type="ECO:0000313" key="1">
    <source>
        <dbReference type="EMBL" id="VVP85174.1"/>
    </source>
</evidence>
<dbReference type="EC" id="1.5.3.1" evidence="1"/>
<proteinExistence type="predicted"/>
<dbReference type="RefSeq" id="WP_154863300.1">
    <property type="nucleotide sequence ID" value="NZ_CABVJB010000003.1"/>
</dbReference>
<gene>
    <name evidence="1" type="primary">soxD_1</name>
    <name evidence="1" type="ORF">PS922_02201</name>
</gene>
<dbReference type="GO" id="GO:0046653">
    <property type="term" value="P:tetrahydrofolate metabolic process"/>
    <property type="evidence" value="ECO:0007669"/>
    <property type="project" value="InterPro"/>
</dbReference>
<evidence type="ECO:0000313" key="2">
    <source>
        <dbReference type="Proteomes" id="UP000325565"/>
    </source>
</evidence>
<accession>A0A5E7SGG5</accession>
<dbReference type="Gene3D" id="3.30.2270.10">
    <property type="entry name" value="Folate-binding superfamily"/>
    <property type="match status" value="1"/>
</dbReference>
<dbReference type="Proteomes" id="UP000325565">
    <property type="component" value="Unassembled WGS sequence"/>
</dbReference>
<dbReference type="Pfam" id="PF04267">
    <property type="entry name" value="SoxD"/>
    <property type="match status" value="1"/>
</dbReference>
<dbReference type="InterPro" id="IPR006279">
    <property type="entry name" value="SoxD"/>
</dbReference>
<dbReference type="EMBL" id="CABVJB010000003">
    <property type="protein sequence ID" value="VVP85174.1"/>
    <property type="molecule type" value="Genomic_DNA"/>
</dbReference>
<dbReference type="InterPro" id="IPR038561">
    <property type="entry name" value="SoxD_sf"/>
</dbReference>